<comment type="caution">
    <text evidence="6">The sequence shown here is derived from an EMBL/GenBank/DDBJ whole genome shotgun (WGS) entry which is preliminary data.</text>
</comment>
<keyword evidence="3" id="KW-0804">Transcription</keyword>
<dbReference type="InterPro" id="IPR011711">
    <property type="entry name" value="GntR_C"/>
</dbReference>
<dbReference type="GO" id="GO:0003700">
    <property type="term" value="F:DNA-binding transcription factor activity"/>
    <property type="evidence" value="ECO:0007669"/>
    <property type="project" value="InterPro"/>
</dbReference>
<evidence type="ECO:0000256" key="4">
    <source>
        <dbReference type="SAM" id="MobiDB-lite"/>
    </source>
</evidence>
<feature type="region of interest" description="Disordered" evidence="4">
    <location>
        <begin position="1"/>
        <end position="25"/>
    </location>
</feature>
<dbReference type="Gene3D" id="1.20.120.530">
    <property type="entry name" value="GntR ligand-binding domain-like"/>
    <property type="match status" value="1"/>
</dbReference>
<reference evidence="6" key="2">
    <citation type="journal article" date="2020" name="Microorganisms">
        <title>Osmotic Adaptation and Compatible Solute Biosynthesis of Phototrophic Bacteria as Revealed from Genome Analyses.</title>
        <authorList>
            <person name="Imhoff J.F."/>
            <person name="Rahn T."/>
            <person name="Kunzel S."/>
            <person name="Keller A."/>
            <person name="Neulinger S.C."/>
        </authorList>
    </citation>
    <scope>NUCLEOTIDE SEQUENCE</scope>
    <source>
        <strain evidence="6">DSM 9154</strain>
    </source>
</reference>
<dbReference type="PROSITE" id="PS50949">
    <property type="entry name" value="HTH_GNTR"/>
    <property type="match status" value="1"/>
</dbReference>
<name>A0A934QM81_9PROT</name>
<evidence type="ECO:0000256" key="3">
    <source>
        <dbReference type="ARBA" id="ARBA00023163"/>
    </source>
</evidence>
<evidence type="ECO:0000313" key="7">
    <source>
        <dbReference type="Proteomes" id="UP000778970"/>
    </source>
</evidence>
<dbReference type="SMART" id="SM00345">
    <property type="entry name" value="HTH_GNTR"/>
    <property type="match status" value="1"/>
</dbReference>
<dbReference type="PANTHER" id="PTHR43537:SF44">
    <property type="entry name" value="GNTR FAMILY REGULATORY PROTEIN"/>
    <property type="match status" value="1"/>
</dbReference>
<evidence type="ECO:0000259" key="5">
    <source>
        <dbReference type="PROSITE" id="PS50949"/>
    </source>
</evidence>
<feature type="compositionally biased region" description="Basic and acidic residues" evidence="4">
    <location>
        <begin position="15"/>
        <end position="24"/>
    </location>
</feature>
<gene>
    <name evidence="6" type="ORF">CKO21_18135</name>
</gene>
<dbReference type="InterPro" id="IPR008920">
    <property type="entry name" value="TF_FadR/GntR_C"/>
</dbReference>
<dbReference type="Pfam" id="PF07729">
    <property type="entry name" value="FCD"/>
    <property type="match status" value="1"/>
</dbReference>
<dbReference type="InterPro" id="IPR000524">
    <property type="entry name" value="Tscrpt_reg_HTH_GntR"/>
</dbReference>
<dbReference type="Pfam" id="PF00392">
    <property type="entry name" value="GntR"/>
    <property type="match status" value="1"/>
</dbReference>
<sequence length="301" mass="33019">MVAHHGEVSSNSHAASRDDNRQTSHDSLTTVFAPHEDDADKDVAVARQERTDVHKHAAAGESGPREGRVHEVADTLGRRITGGVYSPGEALPTEPELASALGVGRNAVREAVKMLAGKGLLRTSRRAGTIVQPLSQWSILDNSVIAWLLENPGDRERLLDELAEMRAIIEPEAAALAAKRAKMSQVLRLWEALEAMETRPEVSEAALDADIEFHRVIFEAADSRLLLGMFHAIELLLRVNFATGMLAGSAFAENLAHHRRLAEAVQRRDADAARRLIQELAARNREDVKRARLMDSEAADH</sequence>
<dbReference type="PANTHER" id="PTHR43537">
    <property type="entry name" value="TRANSCRIPTIONAL REGULATOR, GNTR FAMILY"/>
    <property type="match status" value="1"/>
</dbReference>
<evidence type="ECO:0000313" key="6">
    <source>
        <dbReference type="EMBL" id="MBK1699168.1"/>
    </source>
</evidence>
<dbReference type="PRINTS" id="PR00035">
    <property type="entry name" value="HTHGNTR"/>
</dbReference>
<accession>A0A934QM81</accession>
<dbReference type="SUPFAM" id="SSF46785">
    <property type="entry name" value="Winged helix' DNA-binding domain"/>
    <property type="match status" value="1"/>
</dbReference>
<dbReference type="EMBL" id="NRRE01000034">
    <property type="protein sequence ID" value="MBK1699168.1"/>
    <property type="molecule type" value="Genomic_DNA"/>
</dbReference>
<dbReference type="Gene3D" id="1.10.10.10">
    <property type="entry name" value="Winged helix-like DNA-binding domain superfamily/Winged helix DNA-binding domain"/>
    <property type="match status" value="1"/>
</dbReference>
<dbReference type="SUPFAM" id="SSF48008">
    <property type="entry name" value="GntR ligand-binding domain-like"/>
    <property type="match status" value="1"/>
</dbReference>
<dbReference type="AlphaFoldDB" id="A0A934QM81"/>
<dbReference type="Proteomes" id="UP000778970">
    <property type="component" value="Unassembled WGS sequence"/>
</dbReference>
<dbReference type="SMART" id="SM00895">
    <property type="entry name" value="FCD"/>
    <property type="match status" value="1"/>
</dbReference>
<evidence type="ECO:0000256" key="2">
    <source>
        <dbReference type="ARBA" id="ARBA00023125"/>
    </source>
</evidence>
<keyword evidence="7" id="KW-1185">Reference proteome</keyword>
<feature type="domain" description="HTH gntR-type" evidence="5">
    <location>
        <begin position="66"/>
        <end position="134"/>
    </location>
</feature>
<reference evidence="6" key="1">
    <citation type="submission" date="2017-08" db="EMBL/GenBank/DDBJ databases">
        <authorList>
            <person name="Imhoff J.F."/>
            <person name="Rahn T."/>
            <person name="Kuenzel S."/>
            <person name="Neulinger S.C."/>
        </authorList>
    </citation>
    <scope>NUCLEOTIDE SEQUENCE</scope>
    <source>
        <strain evidence="6">DSM 9154</strain>
    </source>
</reference>
<proteinExistence type="predicted"/>
<dbReference type="CDD" id="cd07377">
    <property type="entry name" value="WHTH_GntR"/>
    <property type="match status" value="1"/>
</dbReference>
<protein>
    <submittedName>
        <fullName evidence="6">FadR family transcriptional regulator</fullName>
    </submittedName>
</protein>
<keyword evidence="2" id="KW-0238">DNA-binding</keyword>
<keyword evidence="1" id="KW-0805">Transcription regulation</keyword>
<evidence type="ECO:0000256" key="1">
    <source>
        <dbReference type="ARBA" id="ARBA00023015"/>
    </source>
</evidence>
<dbReference type="InterPro" id="IPR036388">
    <property type="entry name" value="WH-like_DNA-bd_sf"/>
</dbReference>
<dbReference type="InterPro" id="IPR036390">
    <property type="entry name" value="WH_DNA-bd_sf"/>
</dbReference>
<organism evidence="6 7">
    <name type="scientific">Rhodovibrio salinarum</name>
    <dbReference type="NCBI Taxonomy" id="1087"/>
    <lineage>
        <taxon>Bacteria</taxon>
        <taxon>Pseudomonadati</taxon>
        <taxon>Pseudomonadota</taxon>
        <taxon>Alphaproteobacteria</taxon>
        <taxon>Rhodospirillales</taxon>
        <taxon>Rhodovibrionaceae</taxon>
        <taxon>Rhodovibrio</taxon>
    </lineage>
</organism>
<dbReference type="GO" id="GO:0003677">
    <property type="term" value="F:DNA binding"/>
    <property type="evidence" value="ECO:0007669"/>
    <property type="project" value="UniProtKB-KW"/>
</dbReference>